<reference evidence="5" key="1">
    <citation type="submission" date="2021-11" db="EMBL/GenBank/DDBJ databases">
        <title>Cultivation dependent microbiological survey of springs from the worlds oldest radium mine currently devoted to the extraction of radon-saturated water.</title>
        <authorList>
            <person name="Kapinusova G."/>
            <person name="Smrhova T."/>
            <person name="Strejcek M."/>
            <person name="Suman J."/>
            <person name="Jani K."/>
            <person name="Pajer P."/>
            <person name="Uhlik O."/>
        </authorList>
    </citation>
    <scope>NUCLEOTIDE SEQUENCE [LARGE SCALE GENOMIC DNA]</scope>
    <source>
        <strain evidence="5">J379</strain>
    </source>
</reference>
<keyword evidence="5" id="KW-1185">Reference proteome</keyword>
<dbReference type="PANTHER" id="PTHR43464">
    <property type="entry name" value="METHYLTRANSFERASE"/>
    <property type="match status" value="1"/>
</dbReference>
<evidence type="ECO:0000256" key="1">
    <source>
        <dbReference type="ARBA" id="ARBA00022603"/>
    </source>
</evidence>
<dbReference type="RefSeq" id="WP_353865270.1">
    <property type="nucleotide sequence ID" value="NZ_CP088295.1"/>
</dbReference>
<dbReference type="Proteomes" id="UP001058860">
    <property type="component" value="Chromosome"/>
</dbReference>
<evidence type="ECO:0000313" key="5">
    <source>
        <dbReference type="Proteomes" id="UP001058860"/>
    </source>
</evidence>
<organism evidence="4 5">
    <name type="scientific">Svornostia abyssi</name>
    <dbReference type="NCBI Taxonomy" id="2898438"/>
    <lineage>
        <taxon>Bacteria</taxon>
        <taxon>Bacillati</taxon>
        <taxon>Actinomycetota</taxon>
        <taxon>Thermoleophilia</taxon>
        <taxon>Solirubrobacterales</taxon>
        <taxon>Baekduiaceae</taxon>
        <taxon>Svornostia</taxon>
    </lineage>
</organism>
<protein>
    <submittedName>
        <fullName evidence="4">Class I SAM-dependent methyltransferase</fullName>
    </submittedName>
</protein>
<dbReference type="PANTHER" id="PTHR43464:SF19">
    <property type="entry name" value="UBIQUINONE BIOSYNTHESIS O-METHYLTRANSFERASE, MITOCHONDRIAL"/>
    <property type="match status" value="1"/>
</dbReference>
<keyword evidence="3" id="KW-0949">S-adenosyl-L-methionine</keyword>
<dbReference type="Gene3D" id="3.40.50.150">
    <property type="entry name" value="Vaccinia Virus protein VP39"/>
    <property type="match status" value="1"/>
</dbReference>
<dbReference type="CDD" id="cd02440">
    <property type="entry name" value="AdoMet_MTases"/>
    <property type="match status" value="1"/>
</dbReference>
<sequence length="324" mass="35762">MSQPAPATPEEFYASPLSQAPWYYSVELFPGVVARGSFPDDLPMLPRKLTRHAEVAGQSCLDIGSMEGLLPTLLARRGAARVVATDAVPHCASRMAAVKQSYGVDFEFAAVGLLYDLHAKLRPQSFDFINFSGVLYHVYSPLMALASVRSLLRPGGLMVVSTNIFHDDGYRAEFNAGGRLQPEANTFWYLSVPLFDYMLRMLRLAPIDCLHFEHEGLGLTPPVPGLRSGYMSVLCQAREDLLPTGGDWYLQALKEHSWEWATLTDWAAADQHPRSAIQAAAPYDGVVRRDDLDAIDLWASVQNQPSHGPAVARDAHQLHLVDTD</sequence>
<name>A0ABY5PJJ0_9ACTN</name>
<dbReference type="GO" id="GO:0032259">
    <property type="term" value="P:methylation"/>
    <property type="evidence" value="ECO:0007669"/>
    <property type="project" value="UniProtKB-KW"/>
</dbReference>
<dbReference type="SUPFAM" id="SSF53335">
    <property type="entry name" value="S-adenosyl-L-methionine-dependent methyltransferases"/>
    <property type="match status" value="1"/>
</dbReference>
<keyword evidence="1 4" id="KW-0489">Methyltransferase</keyword>
<evidence type="ECO:0000256" key="3">
    <source>
        <dbReference type="ARBA" id="ARBA00022691"/>
    </source>
</evidence>
<dbReference type="InterPro" id="IPR029063">
    <property type="entry name" value="SAM-dependent_MTases_sf"/>
</dbReference>
<accession>A0ABY5PJJ0</accession>
<proteinExistence type="predicted"/>
<dbReference type="GO" id="GO:0008168">
    <property type="term" value="F:methyltransferase activity"/>
    <property type="evidence" value="ECO:0007669"/>
    <property type="project" value="UniProtKB-KW"/>
</dbReference>
<evidence type="ECO:0000256" key="2">
    <source>
        <dbReference type="ARBA" id="ARBA00022679"/>
    </source>
</evidence>
<dbReference type="EMBL" id="CP088295">
    <property type="protein sequence ID" value="UUY04789.1"/>
    <property type="molecule type" value="Genomic_DNA"/>
</dbReference>
<keyword evidence="2" id="KW-0808">Transferase</keyword>
<evidence type="ECO:0000313" key="4">
    <source>
        <dbReference type="EMBL" id="UUY04789.1"/>
    </source>
</evidence>
<gene>
    <name evidence="4" type="ORF">LRS13_04475</name>
</gene>
<dbReference type="Pfam" id="PF13489">
    <property type="entry name" value="Methyltransf_23"/>
    <property type="match status" value="1"/>
</dbReference>